<dbReference type="Pfam" id="PF04672">
    <property type="entry name" value="Methyltransf_19"/>
    <property type="match status" value="1"/>
</dbReference>
<dbReference type="PIRSF" id="PIRSF017393">
    <property type="entry name" value="MTase_SAV2177"/>
    <property type="match status" value="1"/>
</dbReference>
<dbReference type="EMBL" id="JACHIN010000010">
    <property type="protein sequence ID" value="MBB5081402.1"/>
    <property type="molecule type" value="Genomic_DNA"/>
</dbReference>
<keyword evidence="2" id="KW-1185">Reference proteome</keyword>
<dbReference type="AlphaFoldDB" id="A0A7W8EK64"/>
<accession>A0A7W8EK64</accession>
<comment type="caution">
    <text evidence="1">The sequence shown here is derived from an EMBL/GenBank/DDBJ whole genome shotgun (WGS) entry which is preliminary data.</text>
</comment>
<sequence length="261" mass="28012">MDVTAGPARTYNELLGGKDGLGSRKVLATLGELLPQLPVAAKANAAFVHRGVEAVADAGVRQYLDLGCGLPAPNDRTILRSAREYQLEARVVYVDNDPSVAANARALLDVADGYTCCVEADARDVPKVISAAGELLDFREPTAIIMGALAHFWPADQDPYGIVRDYLAAFKSGYLIFSHACDELLSAEVRAQAVALYERMVAPIYPRNSAEILKFFDGLDLLEPGLVEASEWRTDYAVPPDVGDAQFLAAVAGFRGGWPGN</sequence>
<dbReference type="RefSeq" id="WP_184968739.1">
    <property type="nucleotide sequence ID" value="NZ_JACHIN010000010.1"/>
</dbReference>
<name>A0A7W8EK64_9ACTN</name>
<organism evidence="1 2">
    <name type="scientific">Nonomuraea endophytica</name>
    <dbReference type="NCBI Taxonomy" id="714136"/>
    <lineage>
        <taxon>Bacteria</taxon>
        <taxon>Bacillati</taxon>
        <taxon>Actinomycetota</taxon>
        <taxon>Actinomycetes</taxon>
        <taxon>Streptosporangiales</taxon>
        <taxon>Streptosporangiaceae</taxon>
        <taxon>Nonomuraea</taxon>
    </lineage>
</organism>
<evidence type="ECO:0000313" key="2">
    <source>
        <dbReference type="Proteomes" id="UP000568380"/>
    </source>
</evidence>
<protein>
    <submittedName>
        <fullName evidence="1">O-methyltransferase involved in polyketide biosynthesis</fullName>
    </submittedName>
</protein>
<dbReference type="InterPro" id="IPR029063">
    <property type="entry name" value="SAM-dependent_MTases_sf"/>
</dbReference>
<dbReference type="InterPro" id="IPR006764">
    <property type="entry name" value="SAM_dep_MeTrfase_SAV2177_type"/>
</dbReference>
<keyword evidence="1" id="KW-0808">Transferase</keyword>
<dbReference type="SUPFAM" id="SSF53335">
    <property type="entry name" value="S-adenosyl-L-methionine-dependent methyltransferases"/>
    <property type="match status" value="1"/>
</dbReference>
<evidence type="ECO:0000313" key="1">
    <source>
        <dbReference type="EMBL" id="MBB5081402.1"/>
    </source>
</evidence>
<proteinExistence type="predicted"/>
<reference evidence="1 2" key="1">
    <citation type="submission" date="2020-08" db="EMBL/GenBank/DDBJ databases">
        <title>Genomic Encyclopedia of Type Strains, Phase IV (KMG-IV): sequencing the most valuable type-strain genomes for metagenomic binning, comparative biology and taxonomic classification.</title>
        <authorList>
            <person name="Goeker M."/>
        </authorList>
    </citation>
    <scope>NUCLEOTIDE SEQUENCE [LARGE SCALE GENOMIC DNA]</scope>
    <source>
        <strain evidence="1 2">DSM 45385</strain>
    </source>
</reference>
<dbReference type="Gene3D" id="3.40.50.150">
    <property type="entry name" value="Vaccinia Virus protein VP39"/>
    <property type="match status" value="1"/>
</dbReference>
<gene>
    <name evidence="1" type="ORF">HNR40_006897</name>
</gene>
<dbReference type="GO" id="GO:0008168">
    <property type="term" value="F:methyltransferase activity"/>
    <property type="evidence" value="ECO:0007669"/>
    <property type="project" value="UniProtKB-KW"/>
</dbReference>
<keyword evidence="1" id="KW-0489">Methyltransferase</keyword>
<dbReference type="Proteomes" id="UP000568380">
    <property type="component" value="Unassembled WGS sequence"/>
</dbReference>
<dbReference type="GO" id="GO:0032259">
    <property type="term" value="P:methylation"/>
    <property type="evidence" value="ECO:0007669"/>
    <property type="project" value="UniProtKB-KW"/>
</dbReference>